<dbReference type="SUPFAM" id="SSF52151">
    <property type="entry name" value="FabD/lysophospholipase-like"/>
    <property type="match status" value="1"/>
</dbReference>
<name>A0A516SJ34_9NEIS</name>
<feature type="domain" description="PNPLA" evidence="6">
    <location>
        <begin position="29"/>
        <end position="221"/>
    </location>
</feature>
<feature type="active site" description="Nucleophile" evidence="4">
    <location>
        <position position="62"/>
    </location>
</feature>
<evidence type="ECO:0000256" key="4">
    <source>
        <dbReference type="PROSITE-ProRule" id="PRU01161"/>
    </source>
</evidence>
<dbReference type="EMBL" id="CP041730">
    <property type="protein sequence ID" value="QDQ28156.1"/>
    <property type="molecule type" value="Genomic_DNA"/>
</dbReference>
<proteinExistence type="predicted"/>
<dbReference type="KEGG" id="cari:FNU76_18395"/>
<feature type="short sequence motif" description="GXSXG" evidence="4">
    <location>
        <begin position="60"/>
        <end position="64"/>
    </location>
</feature>
<evidence type="ECO:0000259" key="6">
    <source>
        <dbReference type="PROSITE" id="PS51635"/>
    </source>
</evidence>
<dbReference type="Gene3D" id="2.40.160.50">
    <property type="entry name" value="membrane protein fhac: a member of the omp85/tpsb transporter family"/>
    <property type="match status" value="1"/>
</dbReference>
<dbReference type="OrthoDB" id="102502at2"/>
<evidence type="ECO:0000256" key="1">
    <source>
        <dbReference type="ARBA" id="ARBA00022801"/>
    </source>
</evidence>
<dbReference type="InterPro" id="IPR050301">
    <property type="entry name" value="NTE"/>
</dbReference>
<dbReference type="GO" id="GO:0016042">
    <property type="term" value="P:lipid catabolic process"/>
    <property type="evidence" value="ECO:0007669"/>
    <property type="project" value="UniProtKB-UniRule"/>
</dbReference>
<dbReference type="InterPro" id="IPR016035">
    <property type="entry name" value="Acyl_Trfase/lysoPLipase"/>
</dbReference>
<dbReference type="Pfam" id="PF01734">
    <property type="entry name" value="Patatin"/>
    <property type="match status" value="1"/>
</dbReference>
<feature type="signal peptide" evidence="5">
    <location>
        <begin position="1"/>
        <end position="21"/>
    </location>
</feature>
<keyword evidence="5" id="KW-0732">Signal</keyword>
<dbReference type="AlphaFoldDB" id="A0A516SJ34"/>
<evidence type="ECO:0000256" key="5">
    <source>
        <dbReference type="SAM" id="SignalP"/>
    </source>
</evidence>
<sequence length="728" mass="79248">MPKRFSLVLSLVLIGATFAGAAERPRVALVLGGGGARGLAHIGVLKVLEEARIPVDCVVGTSMGALVGGIYSTGRSAAEVDRAVREIRWDEVLDDRPARQRRSYYDKQDDGLNLMNMGLGLSDKGEVLFSKGAIGTQKVDLMIHQLVNNASLSSFDGLPLPYRAVAADLETGEMVVLSRGDLSAAMRASMAVPGVFPPVERDTRVLVDGGIARNLPVDVARGLCGEVVIAVDVGSPLLTRQQTTDALSISDQTVRALMQRNVDQQLQQLGKRDVLIRPELGSLAPTAFDQAIAAVDHGRVAAQAALPQLLALQVDEASYAAWRKGLATKEFKPGIVRAVVVEPTRYVNPEVLKEVLDVKLDQPLDVRALHDKLANVYARGDFEQIDYRLRPDPQGDILELLPREKTWGPGYLDLGLGMRTDFDDDAAFRLTAQYRRSWLNALGGEWKTRAFIGKSRGMNTSIYQPLTRDGELFVSLEGSFGNDSFPIHLNSQRVAEYRLDRRSLRLDIGSLWGRWGEFRLGVAHGRARLSRSTGDPAMPEGAFEEGGVNLSLAYDQLDSAQYPRTGRYARLGLYRGMTGLGSGSDYYRGSIELKQAAQFGNWSVLLGGQYDASQDAPIHVLPTAGGLFRLSSYGLDGIRAARIGRVQLRVSKDVARLAPLFGTAGFWGVSLEAAKIWEPIDASLLRPGLRYSSAVFVGSDTRLGPAYFGVAYGDNKRGRVYLSINGDF</sequence>
<feature type="short sequence motif" description="DGA/G" evidence="4">
    <location>
        <begin position="208"/>
        <end position="210"/>
    </location>
</feature>
<dbReference type="RefSeq" id="WP_144279543.1">
    <property type="nucleotide sequence ID" value="NZ_CP041730.1"/>
</dbReference>
<dbReference type="PANTHER" id="PTHR14226">
    <property type="entry name" value="NEUROPATHY TARGET ESTERASE/SWISS CHEESE D.MELANOGASTER"/>
    <property type="match status" value="1"/>
</dbReference>
<evidence type="ECO:0000256" key="2">
    <source>
        <dbReference type="ARBA" id="ARBA00022963"/>
    </source>
</evidence>
<keyword evidence="2 4" id="KW-0442">Lipid degradation</keyword>
<reference evidence="8" key="1">
    <citation type="submission" date="2019-07" db="EMBL/GenBank/DDBJ databases">
        <title>Chitinimonas sp. nov., isolated from Ny-Alesund, arctica soil.</title>
        <authorList>
            <person name="Xu Q."/>
            <person name="Peng F."/>
        </authorList>
    </citation>
    <scope>NUCLEOTIDE SEQUENCE [LARGE SCALE GENOMIC DNA]</scope>
    <source>
        <strain evidence="8">R3-44</strain>
    </source>
</reference>
<dbReference type="Proteomes" id="UP000317550">
    <property type="component" value="Chromosome"/>
</dbReference>
<accession>A0A516SJ34</accession>
<feature type="chain" id="PRO_5022007117" description="PNPLA domain-containing protein" evidence="5">
    <location>
        <begin position="22"/>
        <end position="728"/>
    </location>
</feature>
<organism evidence="7 8">
    <name type="scientific">Chitinimonas arctica</name>
    <dbReference type="NCBI Taxonomy" id="2594795"/>
    <lineage>
        <taxon>Bacteria</taxon>
        <taxon>Pseudomonadati</taxon>
        <taxon>Pseudomonadota</taxon>
        <taxon>Betaproteobacteria</taxon>
        <taxon>Neisseriales</taxon>
        <taxon>Chitinibacteraceae</taxon>
        <taxon>Chitinimonas</taxon>
    </lineage>
</organism>
<keyword evidence="3 4" id="KW-0443">Lipid metabolism</keyword>
<feature type="active site" description="Proton acceptor" evidence="4">
    <location>
        <position position="208"/>
    </location>
</feature>
<dbReference type="PANTHER" id="PTHR14226:SF29">
    <property type="entry name" value="NEUROPATHY TARGET ESTERASE SWS"/>
    <property type="match status" value="1"/>
</dbReference>
<protein>
    <recommendedName>
        <fullName evidence="6">PNPLA domain-containing protein</fullName>
    </recommendedName>
</protein>
<keyword evidence="1 4" id="KW-0378">Hydrolase</keyword>
<dbReference type="InterPro" id="IPR002641">
    <property type="entry name" value="PNPLA_dom"/>
</dbReference>
<dbReference type="PROSITE" id="PS51635">
    <property type="entry name" value="PNPLA"/>
    <property type="match status" value="1"/>
</dbReference>
<feature type="short sequence motif" description="GXGXXG" evidence="4">
    <location>
        <begin position="33"/>
        <end position="38"/>
    </location>
</feature>
<evidence type="ECO:0000256" key="3">
    <source>
        <dbReference type="ARBA" id="ARBA00023098"/>
    </source>
</evidence>
<evidence type="ECO:0000313" key="8">
    <source>
        <dbReference type="Proteomes" id="UP000317550"/>
    </source>
</evidence>
<dbReference type="GO" id="GO:0016787">
    <property type="term" value="F:hydrolase activity"/>
    <property type="evidence" value="ECO:0007669"/>
    <property type="project" value="UniProtKB-UniRule"/>
</dbReference>
<keyword evidence="8" id="KW-1185">Reference proteome</keyword>
<evidence type="ECO:0000313" key="7">
    <source>
        <dbReference type="EMBL" id="QDQ28156.1"/>
    </source>
</evidence>
<dbReference type="Gene3D" id="3.40.1090.10">
    <property type="entry name" value="Cytosolic phospholipase A2 catalytic domain"/>
    <property type="match status" value="2"/>
</dbReference>
<gene>
    <name evidence="7" type="ORF">FNU76_18395</name>
</gene>